<reference evidence="2" key="2">
    <citation type="submission" date="2023-06" db="EMBL/GenBank/DDBJ databases">
        <authorList>
            <consortium name="Lawrence Berkeley National Laboratory"/>
            <person name="Haridas S."/>
            <person name="Hensen N."/>
            <person name="Bonometti L."/>
            <person name="Westerberg I."/>
            <person name="Brannstrom I.O."/>
            <person name="Guillou S."/>
            <person name="Cros-Aarteil S."/>
            <person name="Calhoun S."/>
            <person name="Kuo A."/>
            <person name="Mondo S."/>
            <person name="Pangilinan J."/>
            <person name="Riley R."/>
            <person name="LaButti K."/>
            <person name="Andreopoulos B."/>
            <person name="Lipzen A."/>
            <person name="Chen C."/>
            <person name="Yanf M."/>
            <person name="Daum C."/>
            <person name="Ng V."/>
            <person name="Clum A."/>
            <person name="Steindorff A."/>
            <person name="Ohm R."/>
            <person name="Martin F."/>
            <person name="Silar P."/>
            <person name="Natvig D."/>
            <person name="Lalanne C."/>
            <person name="Gautier V."/>
            <person name="Ament-velasquez S.L."/>
            <person name="Kruys A."/>
            <person name="Hutchinson M.I."/>
            <person name="Powell A.J."/>
            <person name="Barry K."/>
            <person name="Miller A.N."/>
            <person name="Grigoriev I.V."/>
            <person name="Debuchy R."/>
            <person name="Gladieux P."/>
            <person name="Thoren M.H."/>
            <person name="Johannesson H."/>
        </authorList>
    </citation>
    <scope>NUCLEOTIDE SEQUENCE</scope>
    <source>
        <strain evidence="2">CBS 232.78</strain>
    </source>
</reference>
<name>A0AAE0N3F7_9PEZI</name>
<reference evidence="2" key="1">
    <citation type="journal article" date="2023" name="Mol. Phylogenet. Evol.">
        <title>Genome-scale phylogeny and comparative genomics of the fungal order Sordariales.</title>
        <authorList>
            <person name="Hensen N."/>
            <person name="Bonometti L."/>
            <person name="Westerberg I."/>
            <person name="Brannstrom I.O."/>
            <person name="Guillou S."/>
            <person name="Cros-Aarteil S."/>
            <person name="Calhoun S."/>
            <person name="Haridas S."/>
            <person name="Kuo A."/>
            <person name="Mondo S."/>
            <person name="Pangilinan J."/>
            <person name="Riley R."/>
            <person name="LaButti K."/>
            <person name="Andreopoulos B."/>
            <person name="Lipzen A."/>
            <person name="Chen C."/>
            <person name="Yan M."/>
            <person name="Daum C."/>
            <person name="Ng V."/>
            <person name="Clum A."/>
            <person name="Steindorff A."/>
            <person name="Ohm R.A."/>
            <person name="Martin F."/>
            <person name="Silar P."/>
            <person name="Natvig D.O."/>
            <person name="Lalanne C."/>
            <person name="Gautier V."/>
            <person name="Ament-Velasquez S.L."/>
            <person name="Kruys A."/>
            <person name="Hutchinson M.I."/>
            <person name="Powell A.J."/>
            <person name="Barry K."/>
            <person name="Miller A.N."/>
            <person name="Grigoriev I.V."/>
            <person name="Debuchy R."/>
            <person name="Gladieux P."/>
            <person name="Hiltunen Thoren M."/>
            <person name="Johannesson H."/>
        </authorList>
    </citation>
    <scope>NUCLEOTIDE SEQUENCE</scope>
    <source>
        <strain evidence="2">CBS 232.78</strain>
    </source>
</reference>
<proteinExistence type="predicted"/>
<gene>
    <name evidence="2" type="ORF">B0H63DRAFT_529076</name>
</gene>
<keyword evidence="1" id="KW-1133">Transmembrane helix</keyword>
<accession>A0AAE0N3F7</accession>
<evidence type="ECO:0008006" key="4">
    <source>
        <dbReference type="Google" id="ProtNLM"/>
    </source>
</evidence>
<comment type="caution">
    <text evidence="2">The sequence shown here is derived from an EMBL/GenBank/DDBJ whole genome shotgun (WGS) entry which is preliminary data.</text>
</comment>
<dbReference type="EMBL" id="JAULSW010000010">
    <property type="protein sequence ID" value="KAK3368713.1"/>
    <property type="molecule type" value="Genomic_DNA"/>
</dbReference>
<feature type="transmembrane region" description="Helical" evidence="1">
    <location>
        <begin position="82"/>
        <end position="104"/>
    </location>
</feature>
<keyword evidence="1" id="KW-0472">Membrane</keyword>
<protein>
    <recommendedName>
        <fullName evidence="4">Transmembrane protein</fullName>
    </recommendedName>
</protein>
<keyword evidence="3" id="KW-1185">Reference proteome</keyword>
<sequence>MPEDNSGPIIPPEAVGDEKKLVAAIRRLYRRRMAQVANWMMRISPSTLSASSVDTTGDDMALEGHWTNTRRVVIKQDRVSNIVPQVLLAVMFACGVGAYMLLIVCGDGKELLPHNPCSIAGTVSLLARSAMCRCHDDEEEEDIAV</sequence>
<evidence type="ECO:0000313" key="3">
    <source>
        <dbReference type="Proteomes" id="UP001285441"/>
    </source>
</evidence>
<dbReference type="AlphaFoldDB" id="A0AAE0N3F7"/>
<evidence type="ECO:0000256" key="1">
    <source>
        <dbReference type="SAM" id="Phobius"/>
    </source>
</evidence>
<keyword evidence="1" id="KW-0812">Transmembrane</keyword>
<dbReference type="Proteomes" id="UP001285441">
    <property type="component" value="Unassembled WGS sequence"/>
</dbReference>
<evidence type="ECO:0000313" key="2">
    <source>
        <dbReference type="EMBL" id="KAK3368713.1"/>
    </source>
</evidence>
<organism evidence="2 3">
    <name type="scientific">Podospora didyma</name>
    <dbReference type="NCBI Taxonomy" id="330526"/>
    <lineage>
        <taxon>Eukaryota</taxon>
        <taxon>Fungi</taxon>
        <taxon>Dikarya</taxon>
        <taxon>Ascomycota</taxon>
        <taxon>Pezizomycotina</taxon>
        <taxon>Sordariomycetes</taxon>
        <taxon>Sordariomycetidae</taxon>
        <taxon>Sordariales</taxon>
        <taxon>Podosporaceae</taxon>
        <taxon>Podospora</taxon>
    </lineage>
</organism>